<protein>
    <recommendedName>
        <fullName evidence="9">Cysteine dioxygenase</fullName>
    </recommendedName>
</protein>
<dbReference type="InterPro" id="IPR014710">
    <property type="entry name" value="RmlC-like_jellyroll"/>
</dbReference>
<dbReference type="SUPFAM" id="SSF51182">
    <property type="entry name" value="RmlC-like cupins"/>
    <property type="match status" value="1"/>
</dbReference>
<keyword evidence="8" id="KW-1185">Reference proteome</keyword>
<dbReference type="EMBL" id="RSCK01000003">
    <property type="protein sequence ID" value="RUT14103.1"/>
    <property type="molecule type" value="Genomic_DNA"/>
</dbReference>
<dbReference type="AlphaFoldDB" id="A0AB37URN0"/>
<dbReference type="GO" id="GO:0008198">
    <property type="term" value="F:ferrous iron binding"/>
    <property type="evidence" value="ECO:0007669"/>
    <property type="project" value="TreeGrafter"/>
</dbReference>
<comment type="similarity">
    <text evidence="1">Belongs to the cysteine dioxygenase family.</text>
</comment>
<evidence type="ECO:0000256" key="6">
    <source>
        <dbReference type="PIRSR" id="PIRSR610300-51"/>
    </source>
</evidence>
<dbReference type="Pfam" id="PF05995">
    <property type="entry name" value="CDO_I"/>
    <property type="match status" value="1"/>
</dbReference>
<evidence type="ECO:0008006" key="9">
    <source>
        <dbReference type="Google" id="ProtNLM"/>
    </source>
</evidence>
<keyword evidence="3" id="KW-0223">Dioxygenase</keyword>
<organism evidence="7 8">
    <name type="scientific">Chroococcidiopsis cubana SAG 39.79</name>
    <dbReference type="NCBI Taxonomy" id="388085"/>
    <lineage>
        <taxon>Bacteria</taxon>
        <taxon>Bacillati</taxon>
        <taxon>Cyanobacteriota</taxon>
        <taxon>Cyanophyceae</taxon>
        <taxon>Chroococcidiopsidales</taxon>
        <taxon>Chroococcidiopsidaceae</taxon>
        <taxon>Chroococcidiopsis</taxon>
    </lineage>
</organism>
<dbReference type="Proteomes" id="UP000282574">
    <property type="component" value="Unassembled WGS sequence"/>
</dbReference>
<feature type="binding site" evidence="6">
    <location>
        <position position="81"/>
    </location>
    <ligand>
        <name>Fe cation</name>
        <dbReference type="ChEBI" id="CHEBI:24875"/>
        <note>catalytic</note>
    </ligand>
</feature>
<dbReference type="InterPro" id="IPR011051">
    <property type="entry name" value="RmlC_Cupin_sf"/>
</dbReference>
<evidence type="ECO:0000313" key="7">
    <source>
        <dbReference type="EMBL" id="RUT14103.1"/>
    </source>
</evidence>
<keyword evidence="5 6" id="KW-0408">Iron</keyword>
<keyword evidence="4" id="KW-0560">Oxidoreductase</keyword>
<dbReference type="GO" id="GO:0016702">
    <property type="term" value="F:oxidoreductase activity, acting on single donors with incorporation of molecular oxygen, incorporation of two atoms of oxygen"/>
    <property type="evidence" value="ECO:0007669"/>
    <property type="project" value="InterPro"/>
</dbReference>
<name>A0AB37URN0_9CYAN</name>
<keyword evidence="2 6" id="KW-0479">Metal-binding</keyword>
<gene>
    <name evidence="7" type="ORF">DSM107010_05860</name>
</gene>
<comment type="caution">
    <text evidence="7">The sequence shown here is derived from an EMBL/GenBank/DDBJ whole genome shotgun (WGS) entry which is preliminary data.</text>
</comment>
<evidence type="ECO:0000256" key="2">
    <source>
        <dbReference type="ARBA" id="ARBA00022723"/>
    </source>
</evidence>
<accession>A0AB37URN0</accession>
<dbReference type="PANTHER" id="PTHR12918:SF1">
    <property type="entry name" value="CYSTEINE DIOXYGENASE TYPE 1"/>
    <property type="match status" value="1"/>
</dbReference>
<evidence type="ECO:0000313" key="8">
    <source>
        <dbReference type="Proteomes" id="UP000282574"/>
    </source>
</evidence>
<evidence type="ECO:0000256" key="4">
    <source>
        <dbReference type="ARBA" id="ARBA00023002"/>
    </source>
</evidence>
<evidence type="ECO:0000256" key="1">
    <source>
        <dbReference type="ARBA" id="ARBA00006622"/>
    </source>
</evidence>
<feature type="binding site" evidence="6">
    <location>
        <position position="79"/>
    </location>
    <ligand>
        <name>Fe cation</name>
        <dbReference type="ChEBI" id="CHEBI:24875"/>
        <note>catalytic</note>
    </ligand>
</feature>
<proteinExistence type="inferred from homology"/>
<dbReference type="PANTHER" id="PTHR12918">
    <property type="entry name" value="CYSTEINE DIOXYGENASE"/>
    <property type="match status" value="1"/>
</dbReference>
<dbReference type="InterPro" id="IPR010300">
    <property type="entry name" value="CDO_1"/>
</dbReference>
<sequence>MNKTLSLSEKLEECFGCLSEPSIGQLKKAVDTFDVEIEELIPYLENPEERPYGRKLLYKSEALEVLVMNWAHNQPSAPHDHGKSFGWVKIVSGYSLNMLYQPNKNGVPVCAKTFVQQPGSIFFAPQGEIHAMQNLNLFAEPLISLHFYAPPISQMKVYDLIELRGGVVSDDCGAWWDKEKLLKEFEIITSPDFQYSDPYPFLK</sequence>
<evidence type="ECO:0000256" key="5">
    <source>
        <dbReference type="ARBA" id="ARBA00023004"/>
    </source>
</evidence>
<feature type="binding site" evidence="6">
    <location>
        <position position="130"/>
    </location>
    <ligand>
        <name>Fe cation</name>
        <dbReference type="ChEBI" id="CHEBI:24875"/>
        <note>catalytic</note>
    </ligand>
</feature>
<dbReference type="RefSeq" id="WP_106166020.1">
    <property type="nucleotide sequence ID" value="NZ_JAVKZF010000005.1"/>
</dbReference>
<reference evidence="7 8" key="1">
    <citation type="journal article" date="2019" name="Genome Biol. Evol.">
        <title>Day and night: Metabolic profiles and evolutionary relationships of six axenic non-marine cyanobacteria.</title>
        <authorList>
            <person name="Will S.E."/>
            <person name="Henke P."/>
            <person name="Boedeker C."/>
            <person name="Huang S."/>
            <person name="Brinkmann H."/>
            <person name="Rohde M."/>
            <person name="Jarek M."/>
            <person name="Friedl T."/>
            <person name="Seufert S."/>
            <person name="Schumacher M."/>
            <person name="Overmann J."/>
            <person name="Neumann-Schaal M."/>
            <person name="Petersen J."/>
        </authorList>
    </citation>
    <scope>NUCLEOTIDE SEQUENCE [LARGE SCALE GENOMIC DNA]</scope>
    <source>
        <strain evidence="7 8">SAG 39.79</strain>
    </source>
</reference>
<dbReference type="Gene3D" id="2.60.120.10">
    <property type="entry name" value="Jelly Rolls"/>
    <property type="match status" value="1"/>
</dbReference>
<evidence type="ECO:0000256" key="3">
    <source>
        <dbReference type="ARBA" id="ARBA00022964"/>
    </source>
</evidence>
<dbReference type="CDD" id="cd10548">
    <property type="entry name" value="cupin_CDO"/>
    <property type="match status" value="1"/>
</dbReference>